<sequence length="149" mass="15667">MAARMGQLGVYVATVIANPPAGAVQTGSQAAGLTNQRRAGVVPTAVTSSARVPQTQGPATGPQLSTSTVPQQKFMEFDIYHAPDQAAQAIPAGAPLETLEVLLPVDSQRQPIRGPVRGFIKQEILEPNGRDTEDVVTNAIRPAAYPSER</sequence>
<evidence type="ECO:0000313" key="3">
    <source>
        <dbReference type="Proteomes" id="UP000246464"/>
    </source>
</evidence>
<accession>A0A2U9BPF0</accession>
<dbReference type="EMBL" id="CP026250">
    <property type="protein sequence ID" value="AWP05559.1"/>
    <property type="molecule type" value="Genomic_DNA"/>
</dbReference>
<protein>
    <submittedName>
        <fullName evidence="2">Uncharacterized protein</fullName>
    </submittedName>
</protein>
<feature type="compositionally biased region" description="Polar residues" evidence="1">
    <location>
        <begin position="45"/>
        <end position="68"/>
    </location>
</feature>
<gene>
    <name evidence="2" type="ORF">SMAX5B_011523</name>
</gene>
<proteinExistence type="predicted"/>
<name>A0A2U9BPF0_SCOMX</name>
<dbReference type="AlphaFoldDB" id="A0A2U9BPF0"/>
<organism evidence="2 3">
    <name type="scientific">Scophthalmus maximus</name>
    <name type="common">Turbot</name>
    <name type="synonym">Psetta maxima</name>
    <dbReference type="NCBI Taxonomy" id="52904"/>
    <lineage>
        <taxon>Eukaryota</taxon>
        <taxon>Metazoa</taxon>
        <taxon>Chordata</taxon>
        <taxon>Craniata</taxon>
        <taxon>Vertebrata</taxon>
        <taxon>Euteleostomi</taxon>
        <taxon>Actinopterygii</taxon>
        <taxon>Neopterygii</taxon>
        <taxon>Teleostei</taxon>
        <taxon>Neoteleostei</taxon>
        <taxon>Acanthomorphata</taxon>
        <taxon>Carangaria</taxon>
        <taxon>Pleuronectiformes</taxon>
        <taxon>Pleuronectoidei</taxon>
        <taxon>Scophthalmidae</taxon>
        <taxon>Scophthalmus</taxon>
    </lineage>
</organism>
<keyword evidence="3" id="KW-1185">Reference proteome</keyword>
<dbReference type="Proteomes" id="UP000246464">
    <property type="component" value="Chromosome 8"/>
</dbReference>
<evidence type="ECO:0000256" key="1">
    <source>
        <dbReference type="SAM" id="MobiDB-lite"/>
    </source>
</evidence>
<feature type="region of interest" description="Disordered" evidence="1">
    <location>
        <begin position="42"/>
        <end position="68"/>
    </location>
</feature>
<reference evidence="2 3" key="1">
    <citation type="submission" date="2017-12" db="EMBL/GenBank/DDBJ databases">
        <title>Integrating genomic resources of turbot (Scophthalmus maximus) in depth evaluation of genetic and physical mapping variation across individuals.</title>
        <authorList>
            <person name="Martinez P."/>
        </authorList>
    </citation>
    <scope>NUCLEOTIDE SEQUENCE [LARGE SCALE GENOMIC DNA]</scope>
</reference>
<evidence type="ECO:0000313" key="2">
    <source>
        <dbReference type="EMBL" id="AWP05559.1"/>
    </source>
</evidence>